<protein>
    <submittedName>
        <fullName evidence="1">Uncharacterized protein</fullName>
    </submittedName>
</protein>
<reference evidence="1" key="2">
    <citation type="journal article" date="2024" name="Plant">
        <title>Genomic evolution and insights into agronomic trait innovations of Sesamum species.</title>
        <authorList>
            <person name="Miao H."/>
            <person name="Wang L."/>
            <person name="Qu L."/>
            <person name="Liu H."/>
            <person name="Sun Y."/>
            <person name="Le M."/>
            <person name="Wang Q."/>
            <person name="Wei S."/>
            <person name="Zheng Y."/>
            <person name="Lin W."/>
            <person name="Duan Y."/>
            <person name="Cao H."/>
            <person name="Xiong S."/>
            <person name="Wang X."/>
            <person name="Wei L."/>
            <person name="Li C."/>
            <person name="Ma Q."/>
            <person name="Ju M."/>
            <person name="Zhao R."/>
            <person name="Li G."/>
            <person name="Mu C."/>
            <person name="Tian Q."/>
            <person name="Mei H."/>
            <person name="Zhang T."/>
            <person name="Gao T."/>
            <person name="Zhang H."/>
        </authorList>
    </citation>
    <scope>NUCLEOTIDE SEQUENCE</scope>
    <source>
        <strain evidence="1">3651</strain>
    </source>
</reference>
<evidence type="ECO:0000313" key="1">
    <source>
        <dbReference type="EMBL" id="KAK4427927.1"/>
    </source>
</evidence>
<accession>A0AAE1YD32</accession>
<dbReference type="EMBL" id="JACGWO010000005">
    <property type="protein sequence ID" value="KAK4427927.1"/>
    <property type="molecule type" value="Genomic_DNA"/>
</dbReference>
<comment type="caution">
    <text evidence="1">The sequence shown here is derived from an EMBL/GenBank/DDBJ whole genome shotgun (WGS) entry which is preliminary data.</text>
</comment>
<organism evidence="1 2">
    <name type="scientific">Sesamum alatum</name>
    <dbReference type="NCBI Taxonomy" id="300844"/>
    <lineage>
        <taxon>Eukaryota</taxon>
        <taxon>Viridiplantae</taxon>
        <taxon>Streptophyta</taxon>
        <taxon>Embryophyta</taxon>
        <taxon>Tracheophyta</taxon>
        <taxon>Spermatophyta</taxon>
        <taxon>Magnoliopsida</taxon>
        <taxon>eudicotyledons</taxon>
        <taxon>Gunneridae</taxon>
        <taxon>Pentapetalae</taxon>
        <taxon>asterids</taxon>
        <taxon>lamiids</taxon>
        <taxon>Lamiales</taxon>
        <taxon>Pedaliaceae</taxon>
        <taxon>Sesamum</taxon>
    </lineage>
</organism>
<dbReference type="Proteomes" id="UP001293254">
    <property type="component" value="Unassembled WGS sequence"/>
</dbReference>
<name>A0AAE1YD32_9LAMI</name>
<keyword evidence="2" id="KW-1185">Reference proteome</keyword>
<dbReference type="AlphaFoldDB" id="A0AAE1YD32"/>
<gene>
    <name evidence="1" type="ORF">Salat_1561700</name>
</gene>
<proteinExistence type="predicted"/>
<reference evidence="1" key="1">
    <citation type="submission" date="2020-06" db="EMBL/GenBank/DDBJ databases">
        <authorList>
            <person name="Li T."/>
            <person name="Hu X."/>
            <person name="Zhang T."/>
            <person name="Song X."/>
            <person name="Zhang H."/>
            <person name="Dai N."/>
            <person name="Sheng W."/>
            <person name="Hou X."/>
            <person name="Wei L."/>
        </authorList>
    </citation>
    <scope>NUCLEOTIDE SEQUENCE</scope>
    <source>
        <strain evidence="1">3651</strain>
        <tissue evidence="1">Leaf</tissue>
    </source>
</reference>
<evidence type="ECO:0000313" key="2">
    <source>
        <dbReference type="Proteomes" id="UP001293254"/>
    </source>
</evidence>
<sequence length="130" mass="14570">MLLSWLTARPNDLEQFPEAGPSRVPLTAAEIMVERSPMEVSRERMKISVGSALGGILMAENKAMQVNSEPDGAQNSRTAGFGRGDWASELCLRTREMIIPPIISANRMIKEKKRRIRVLFLRRNDESLSS</sequence>